<evidence type="ECO:0008006" key="6">
    <source>
        <dbReference type="Google" id="ProtNLM"/>
    </source>
</evidence>
<evidence type="ECO:0000313" key="5">
    <source>
        <dbReference type="Proteomes" id="UP000076502"/>
    </source>
</evidence>
<evidence type="ECO:0000313" key="4">
    <source>
        <dbReference type="EMBL" id="KZC04884.1"/>
    </source>
</evidence>
<feature type="coiled-coil region" evidence="1">
    <location>
        <begin position="340"/>
        <end position="467"/>
    </location>
</feature>
<feature type="region of interest" description="Disordered" evidence="2">
    <location>
        <begin position="1414"/>
        <end position="1460"/>
    </location>
</feature>
<name>A0A154P0K4_DUFNO</name>
<feature type="region of interest" description="Disordered" evidence="2">
    <location>
        <begin position="1997"/>
        <end position="2016"/>
    </location>
</feature>
<feature type="region of interest" description="Disordered" evidence="2">
    <location>
        <begin position="488"/>
        <end position="539"/>
    </location>
</feature>
<feature type="compositionally biased region" description="Basic residues" evidence="2">
    <location>
        <begin position="503"/>
        <end position="514"/>
    </location>
</feature>
<feature type="compositionally biased region" description="Polar residues" evidence="2">
    <location>
        <begin position="695"/>
        <end position="709"/>
    </location>
</feature>
<feature type="compositionally biased region" description="Basic residues" evidence="2">
    <location>
        <begin position="1499"/>
        <end position="1513"/>
    </location>
</feature>
<dbReference type="EMBL" id="KQ434783">
    <property type="protein sequence ID" value="KZC04884.1"/>
    <property type="molecule type" value="Genomic_DNA"/>
</dbReference>
<feature type="compositionally biased region" description="Basic residues" evidence="2">
    <location>
        <begin position="274"/>
        <end position="303"/>
    </location>
</feature>
<dbReference type="STRING" id="178035.A0A154P0K4"/>
<feature type="region of interest" description="Disordered" evidence="2">
    <location>
        <begin position="749"/>
        <end position="773"/>
    </location>
</feature>
<feature type="region of interest" description="Disordered" evidence="2">
    <location>
        <begin position="1746"/>
        <end position="1765"/>
    </location>
</feature>
<feature type="compositionally biased region" description="Basic and acidic residues" evidence="2">
    <location>
        <begin position="755"/>
        <end position="767"/>
    </location>
</feature>
<dbReference type="Proteomes" id="UP000076502">
    <property type="component" value="Unassembled WGS sequence"/>
</dbReference>
<feature type="coiled-coil region" evidence="1">
    <location>
        <begin position="86"/>
        <end position="116"/>
    </location>
</feature>
<feature type="region of interest" description="Disordered" evidence="2">
    <location>
        <begin position="1933"/>
        <end position="1960"/>
    </location>
</feature>
<feature type="region of interest" description="Disordered" evidence="2">
    <location>
        <begin position="1305"/>
        <end position="1329"/>
    </location>
</feature>
<feature type="compositionally biased region" description="Polar residues" evidence="2">
    <location>
        <begin position="926"/>
        <end position="943"/>
    </location>
</feature>
<feature type="region of interest" description="Disordered" evidence="2">
    <location>
        <begin position="1558"/>
        <end position="1635"/>
    </location>
</feature>
<feature type="region of interest" description="Disordered" evidence="2">
    <location>
        <begin position="2182"/>
        <end position="2211"/>
    </location>
</feature>
<feature type="compositionally biased region" description="Low complexity" evidence="2">
    <location>
        <begin position="1014"/>
        <end position="1025"/>
    </location>
</feature>
<protein>
    <recommendedName>
        <fullName evidence="6">Reticulocyte-binding protein 2 like protein a</fullName>
    </recommendedName>
</protein>
<feature type="compositionally biased region" description="Low complexity" evidence="2">
    <location>
        <begin position="2182"/>
        <end position="2196"/>
    </location>
</feature>
<sequence>FQIVRKCLSSTLVIPICLILSVEFNGVQTERWSRQISNSEWIPLANPRAPQAQTERNNDQGTTGLLASSTAPLPQIPQLSLPPALQQQYQDQLLQLQKTQENIQKLLLLQQQLRTQQQLLQSQAFVPSGFSNVEEDKRLQQGGLGHQTDLAPEYLVPPLPATEALPPVFPAQSFLPAQRVRAQHPAKPENVNVPQEFANLSNQNYKNIQLLQQGQNVGDGGQHVDGIQDNQRPGAKHLKETSQGSLVSQFENGQDEDEEVQLVYVPAETLAQRGQKRGRGRKQYPGRHHQQQAQQHQHHHHHRENQPVDTGSIGGEQDAFARQILQQIQMEREEKTQFLNEERMKEIARLNEEQRALERKARLQQEAVQREQELQRQREAEKKRKELEKLEEMAKQRELERIREAREKQRLEELERRRLAEIRAKEEKRKADEAARQREAERLAALERQKELEIQEALKQQREEEARTANQGLSDHREVQALPLIRDQQDFHRQHLPETSRPAKSKTRGRHRPRNQYQQEQQNYRETTTTAPSPNQPPLSVYMGNTNTRATNARVSDVLKLLKDAKTIAVLDTVGPDTPQVFVGPTSLDPPSGYAKFDLPYLSSIDHNRVERKVDKLPFFVAPLSFDPPPGYSKIPFPAPHIGSVVVNTLDNTDPKNGDDQNPSPTPLIEPNSYSDGLDGGLDSTTPFYEPRTTAGYTQDVSSTPKYEQSYTTPTSGYSGSRFRFRQYYGDSKPASVISTSYYEDQRPATRKHKYYEESTRSTEAPRMDNTASHADEVSYSTTPSFKDGPIGPQDPTTKEQELAAQLALINQELDQQREVQRYNTGGQYNQDSSVTGLANSFEGEIGAGDINDVRAPIGPTQYSLPAELPVISPHLPGLVNSLVEKNEGKLQASTTTTTPGTTVTTTSTQRTPTTTYRPRGRPRSKVSSTKPRTTTQAPSTKVTVDRNRRPYNRSRSRFSTTTEVYQESSYEPTKSKIPETTLKYNSEHRRPVTRTQKYRNRDKTSQQSEVLEQNQNSQTQQTYSDSGSPSSDNGYLQSTGPDTSIRQLDMSSNLNDFSPENYPSTTISTTENYPPLRDSTVSGHGSSLVAEDYTRSQNYPQTLSDQYRDSYDRPVEHTGLERTPVNGFNYQAQNDEIHDQAILQRPKDYQLDGKAENSDLELATTPDPRYKITDEQRYPSIYDVTVPQTQPEYSLTGQDNLHRLESEKIQQSVLGGGDPNEQQPIFVPLPENKQEDYVLPVSSTEPPPIEITTQSTTTTASTTPVVIRQRVRGRVGTRQHHEPTVQTRNRGTQDEYVRFNVVSQDTTRTSPGRQRTRSRTRAQNHGTQVQTDGNEYIKYHAPQQQRQITTTTVAPPPTTTTTTAPPPEEDVDYGFIRPPNFRPVQPMDNKFQAPITFRPQISEVAHQSLLPNDETAVESSPPQTQLLKTRHKYQSAPNRRLPGRPTTLPTLPPLTTTTTPTIEATTTTERPIATVAPSDDSIYTVRPKSRPDETKQTTRIRTRVRRPGKKRVSTTTTTTTESILESHNELPLDENYPRIRSQAGTTTTEHHQAGLYEDNYDGTSQFNHGRNPNGQPFYETSSENYPSEFVLNFGNYPDQPVQREEYDQTQLASSSPRKYSETGQSRPVSDESNPTAVDIYGAESQWSTKLTGTSFQPSFAVNRLEKTKTREWYREPSSVDTNDPEIITAAPEVSSVTLVVSSDDKRIEDDESMLMGTTMFGRKTNAPDHTEKMNGTNAVTSAPTITTTRDRNGSRPTETTRNDRESWLMDRVEDAGERLHGIDLDRGQKTSSDPPAVRKGARRRRVRVRVRPAVDDFVTAESQHYNSAALNSLIREQYKYNPLRESTLSTPQPILSEKSVLQDFLTEILKEKESSVRSTTTEAPETVWTPTTPAATTTVVPEEPETTTENLMTMTTPTTDKPEPTTIPEYLGSMNTGDKTKEQGQSVSKMTDNEEKPVDDRWEATKHQDWDEKVARTALDLGFLTEKYAIKDNDVNKLNDDDDDWETSRSDEVDRTKLRPVEEETETTKVIEEDQDHPKNHRTMWSEVRYLNSYDRAQASAWSPDQKTSSPKSTTDIPGLVSKHEGENSVKTLSDYVKAIFDTMKSAEEETTSTDRLEDLTTTLQTPTEMDLGEEKDTTKVPEVETTTQSVFLPEDGKEVMIETTTRNIDPETVTILERVTTTQETTTGSSTEPPATDPPTTTPTTTTTVNSTESILGKVLRTSTTTKVSHMTEICYRGRCVMTRPSQEDRFR</sequence>
<evidence type="ECO:0000256" key="1">
    <source>
        <dbReference type="SAM" id="Coils"/>
    </source>
</evidence>
<feature type="region of interest" description="Disordered" evidence="2">
    <location>
        <begin position="218"/>
        <end position="241"/>
    </location>
</feature>
<feature type="signal peptide" evidence="3">
    <location>
        <begin position="1"/>
        <end position="29"/>
    </location>
</feature>
<feature type="compositionally biased region" description="Low complexity" evidence="2">
    <location>
        <begin position="1251"/>
        <end position="1263"/>
    </location>
</feature>
<dbReference type="OrthoDB" id="6382824at2759"/>
<reference evidence="4 5" key="1">
    <citation type="submission" date="2015-07" db="EMBL/GenBank/DDBJ databases">
        <title>The genome of Dufourea novaeangliae.</title>
        <authorList>
            <person name="Pan H."/>
            <person name="Kapheim K."/>
        </authorList>
    </citation>
    <scope>NUCLEOTIDE SEQUENCE [LARGE SCALE GENOMIC DNA]</scope>
    <source>
        <strain evidence="4">0120121106</strain>
        <tissue evidence="4">Whole body</tissue>
    </source>
</reference>
<gene>
    <name evidence="4" type="ORF">WN55_09683</name>
</gene>
<feature type="compositionally biased region" description="Polar residues" evidence="2">
    <location>
        <begin position="1609"/>
        <end position="1635"/>
    </location>
</feature>
<feature type="region of interest" description="Disordered" evidence="2">
    <location>
        <begin position="267"/>
        <end position="314"/>
    </location>
</feature>
<feature type="region of interest" description="Disordered" evidence="2">
    <location>
        <begin position="1240"/>
        <end position="1263"/>
    </location>
</feature>
<feature type="compositionally biased region" description="Polar residues" evidence="2">
    <location>
        <begin position="1934"/>
        <end position="1951"/>
    </location>
</feature>
<feature type="compositionally biased region" description="Low complexity" evidence="2">
    <location>
        <begin position="515"/>
        <end position="530"/>
    </location>
</feature>
<feature type="region of interest" description="Disordered" evidence="2">
    <location>
        <begin position="649"/>
        <end position="718"/>
    </location>
</feature>
<feature type="compositionally biased region" description="Basic and acidic residues" evidence="2">
    <location>
        <begin position="488"/>
        <end position="498"/>
    </location>
</feature>
<feature type="compositionally biased region" description="Polar residues" evidence="2">
    <location>
        <begin position="2062"/>
        <end position="2077"/>
    </location>
</feature>
<keyword evidence="3" id="KW-0732">Signal</keyword>
<keyword evidence="1" id="KW-0175">Coiled coil</keyword>
<accession>A0A154P0K4</accession>
<feature type="region of interest" description="Disordered" evidence="2">
    <location>
        <begin position="890"/>
        <end position="1086"/>
    </location>
</feature>
<keyword evidence="5" id="KW-1185">Reference proteome</keyword>
<feature type="region of interest" description="Disordered" evidence="2">
    <location>
        <begin position="48"/>
        <end position="69"/>
    </location>
</feature>
<feature type="compositionally biased region" description="Polar residues" evidence="2">
    <location>
        <begin position="1418"/>
        <end position="1428"/>
    </location>
</feature>
<feature type="compositionally biased region" description="Low complexity" evidence="2">
    <location>
        <begin position="895"/>
        <end position="918"/>
    </location>
</feature>
<feature type="compositionally biased region" description="Low complexity" evidence="2">
    <location>
        <begin position="1445"/>
        <end position="1460"/>
    </location>
</feature>
<feature type="region of interest" description="Disordered" evidence="2">
    <location>
        <begin position="1785"/>
        <end position="1804"/>
    </location>
</feature>
<evidence type="ECO:0000256" key="2">
    <source>
        <dbReference type="SAM" id="MobiDB-lite"/>
    </source>
</evidence>
<feature type="compositionally biased region" description="Basic and acidic residues" evidence="2">
    <location>
        <begin position="2007"/>
        <end position="2016"/>
    </location>
</feature>
<feature type="compositionally biased region" description="Polar residues" evidence="2">
    <location>
        <begin position="1305"/>
        <end position="1314"/>
    </location>
</feature>
<feature type="compositionally biased region" description="Polar residues" evidence="2">
    <location>
        <begin position="1562"/>
        <end position="1586"/>
    </location>
</feature>
<feature type="region of interest" description="Disordered" evidence="2">
    <location>
        <begin position="1344"/>
        <end position="1371"/>
    </location>
</feature>
<feature type="region of interest" description="Disordered" evidence="2">
    <location>
        <begin position="2062"/>
        <end position="2083"/>
    </location>
</feature>
<feature type="compositionally biased region" description="Polar residues" evidence="2">
    <location>
        <begin position="51"/>
        <end position="69"/>
    </location>
</feature>
<proteinExistence type="predicted"/>
<evidence type="ECO:0000256" key="3">
    <source>
        <dbReference type="SAM" id="SignalP"/>
    </source>
</evidence>
<feature type="compositionally biased region" description="Basic and acidic residues" evidence="2">
    <location>
        <begin position="1749"/>
        <end position="1765"/>
    </location>
</feature>
<dbReference type="CDD" id="cd06503">
    <property type="entry name" value="ATP-synt_Fo_b"/>
    <property type="match status" value="1"/>
</dbReference>
<feature type="compositionally biased region" description="Low complexity" evidence="2">
    <location>
        <begin position="1350"/>
        <end position="1364"/>
    </location>
</feature>
<feature type="chain" id="PRO_5007599163" description="Reticulocyte-binding protein 2 like protein a" evidence="3">
    <location>
        <begin position="30"/>
        <end position="2254"/>
    </location>
</feature>
<feature type="compositionally biased region" description="Polar residues" evidence="2">
    <location>
        <begin position="1026"/>
        <end position="1073"/>
    </location>
</feature>
<feature type="non-terminal residue" evidence="4">
    <location>
        <position position="1"/>
    </location>
</feature>
<feature type="compositionally biased region" description="Polar residues" evidence="2">
    <location>
        <begin position="959"/>
        <end position="973"/>
    </location>
</feature>
<organism evidence="4 5">
    <name type="scientific">Dufourea novaeangliae</name>
    <name type="common">Sweat bee</name>
    <dbReference type="NCBI Taxonomy" id="178035"/>
    <lineage>
        <taxon>Eukaryota</taxon>
        <taxon>Metazoa</taxon>
        <taxon>Ecdysozoa</taxon>
        <taxon>Arthropoda</taxon>
        <taxon>Hexapoda</taxon>
        <taxon>Insecta</taxon>
        <taxon>Pterygota</taxon>
        <taxon>Neoptera</taxon>
        <taxon>Endopterygota</taxon>
        <taxon>Hymenoptera</taxon>
        <taxon>Apocrita</taxon>
        <taxon>Aculeata</taxon>
        <taxon>Apoidea</taxon>
        <taxon>Anthophila</taxon>
        <taxon>Halictidae</taxon>
        <taxon>Rophitinae</taxon>
        <taxon>Dufourea</taxon>
    </lineage>
</organism>
<feature type="region of interest" description="Disordered" evidence="2">
    <location>
        <begin position="1483"/>
        <end position="1522"/>
    </location>
</feature>